<keyword evidence="1" id="KW-0001">2Fe-2S</keyword>
<dbReference type="Pfam" id="PF00355">
    <property type="entry name" value="Rieske"/>
    <property type="match status" value="1"/>
</dbReference>
<organism evidence="9 10">
    <name type="scientific">Mucilaginibacter robiniae</name>
    <dbReference type="NCBI Taxonomy" id="2728022"/>
    <lineage>
        <taxon>Bacteria</taxon>
        <taxon>Pseudomonadati</taxon>
        <taxon>Bacteroidota</taxon>
        <taxon>Sphingobacteriia</taxon>
        <taxon>Sphingobacteriales</taxon>
        <taxon>Sphingobacteriaceae</taxon>
        <taxon>Mucilaginibacter</taxon>
    </lineage>
</organism>
<keyword evidence="5" id="KW-1015">Disulfide bond</keyword>
<sequence>MNEDTTDEKRRGFLVKLSLGLAGLAAAVAGVPVLAALFAPLIEKTPQVWRNVGLLDDFQIGTTKLVTFENANAEAWAGVTTHTAAWLRRDADHKFTAFSANCTHLGCPVRWEAGAQLFMCPCHGGVYYKDGSVAAGPPPKSLVQYPVRIQKNQVQVQTSPVPITNISA</sequence>
<dbReference type="InterPro" id="IPR017941">
    <property type="entry name" value="Rieske_2Fe-2S"/>
</dbReference>
<feature type="transmembrane region" description="Helical" evidence="7">
    <location>
        <begin position="20"/>
        <end position="42"/>
    </location>
</feature>
<dbReference type="AlphaFoldDB" id="A0A7L5DZ96"/>
<gene>
    <name evidence="9" type="ORF">HH214_05845</name>
</gene>
<accession>A0A7L5DZ96</accession>
<dbReference type="CDD" id="cd03467">
    <property type="entry name" value="Rieske"/>
    <property type="match status" value="1"/>
</dbReference>
<evidence type="ECO:0000313" key="9">
    <source>
        <dbReference type="EMBL" id="QJD95427.1"/>
    </source>
</evidence>
<dbReference type="InterPro" id="IPR036922">
    <property type="entry name" value="Rieske_2Fe-2S_sf"/>
</dbReference>
<dbReference type="PROSITE" id="PS51318">
    <property type="entry name" value="TAT"/>
    <property type="match status" value="1"/>
</dbReference>
<dbReference type="InterPro" id="IPR006311">
    <property type="entry name" value="TAT_signal"/>
</dbReference>
<dbReference type="RefSeq" id="WP_169606441.1">
    <property type="nucleotide sequence ID" value="NZ_CP051682.1"/>
</dbReference>
<evidence type="ECO:0000256" key="3">
    <source>
        <dbReference type="ARBA" id="ARBA00023004"/>
    </source>
</evidence>
<evidence type="ECO:0000256" key="5">
    <source>
        <dbReference type="ARBA" id="ARBA00023157"/>
    </source>
</evidence>
<keyword evidence="7" id="KW-1133">Transmembrane helix</keyword>
<evidence type="ECO:0000259" key="8">
    <source>
        <dbReference type="PROSITE" id="PS51296"/>
    </source>
</evidence>
<keyword evidence="7" id="KW-0472">Membrane</keyword>
<protein>
    <submittedName>
        <fullName evidence="9">Rieske (2Fe-2S) protein</fullName>
    </submittedName>
</protein>
<keyword evidence="2" id="KW-0479">Metal-binding</keyword>
<dbReference type="PRINTS" id="PR00162">
    <property type="entry name" value="RIESKE"/>
</dbReference>
<evidence type="ECO:0000313" key="10">
    <source>
        <dbReference type="Proteomes" id="UP000503278"/>
    </source>
</evidence>
<dbReference type="SUPFAM" id="SSF50022">
    <property type="entry name" value="ISP domain"/>
    <property type="match status" value="1"/>
</dbReference>
<name>A0A7L5DZ96_9SPHI</name>
<evidence type="ECO:0000256" key="4">
    <source>
        <dbReference type="ARBA" id="ARBA00023014"/>
    </source>
</evidence>
<feature type="domain" description="Rieske" evidence="8">
    <location>
        <begin position="89"/>
        <end position="156"/>
    </location>
</feature>
<dbReference type="GO" id="GO:0051537">
    <property type="term" value="F:2 iron, 2 sulfur cluster binding"/>
    <property type="evidence" value="ECO:0007669"/>
    <property type="project" value="UniProtKB-KW"/>
</dbReference>
<dbReference type="KEGG" id="mrob:HH214_05845"/>
<keyword evidence="4" id="KW-0411">Iron-sulfur</keyword>
<dbReference type="Proteomes" id="UP000503278">
    <property type="component" value="Chromosome"/>
</dbReference>
<dbReference type="GO" id="GO:0046872">
    <property type="term" value="F:metal ion binding"/>
    <property type="evidence" value="ECO:0007669"/>
    <property type="project" value="UniProtKB-KW"/>
</dbReference>
<keyword evidence="10" id="KW-1185">Reference proteome</keyword>
<proteinExistence type="predicted"/>
<keyword evidence="3" id="KW-0408">Iron</keyword>
<evidence type="ECO:0000256" key="7">
    <source>
        <dbReference type="SAM" id="Phobius"/>
    </source>
</evidence>
<evidence type="ECO:0000256" key="2">
    <source>
        <dbReference type="ARBA" id="ARBA00022723"/>
    </source>
</evidence>
<evidence type="ECO:0000256" key="6">
    <source>
        <dbReference type="ARBA" id="ARBA00034078"/>
    </source>
</evidence>
<dbReference type="Gene3D" id="2.102.10.10">
    <property type="entry name" value="Rieske [2Fe-2S] iron-sulphur domain"/>
    <property type="match status" value="1"/>
</dbReference>
<comment type="cofactor">
    <cofactor evidence="6">
        <name>[2Fe-2S] cluster</name>
        <dbReference type="ChEBI" id="CHEBI:190135"/>
    </cofactor>
</comment>
<keyword evidence="7" id="KW-0812">Transmembrane</keyword>
<reference evidence="9 10" key="1">
    <citation type="submission" date="2020-04" db="EMBL/GenBank/DDBJ databases">
        <title>Genome sequencing of novel species.</title>
        <authorList>
            <person name="Heo J."/>
            <person name="Kim S.-J."/>
            <person name="Kim J.-S."/>
            <person name="Hong S.-B."/>
            <person name="Kwon S.-W."/>
        </authorList>
    </citation>
    <scope>NUCLEOTIDE SEQUENCE [LARGE SCALE GENOMIC DNA]</scope>
    <source>
        <strain evidence="9 10">F39-2</strain>
    </source>
</reference>
<dbReference type="PANTHER" id="PTHR10134">
    <property type="entry name" value="CYTOCHROME B-C1 COMPLEX SUBUNIT RIESKE, MITOCHONDRIAL"/>
    <property type="match status" value="1"/>
</dbReference>
<dbReference type="InterPro" id="IPR005805">
    <property type="entry name" value="Rieske_Fe-S_prot_C"/>
</dbReference>
<dbReference type="InterPro" id="IPR014349">
    <property type="entry name" value="Rieske_Fe-S_prot"/>
</dbReference>
<dbReference type="PROSITE" id="PS51296">
    <property type="entry name" value="RIESKE"/>
    <property type="match status" value="1"/>
</dbReference>
<dbReference type="EMBL" id="CP051682">
    <property type="protein sequence ID" value="QJD95427.1"/>
    <property type="molecule type" value="Genomic_DNA"/>
</dbReference>
<evidence type="ECO:0000256" key="1">
    <source>
        <dbReference type="ARBA" id="ARBA00022714"/>
    </source>
</evidence>
<dbReference type="GO" id="GO:0016020">
    <property type="term" value="C:membrane"/>
    <property type="evidence" value="ECO:0007669"/>
    <property type="project" value="InterPro"/>
</dbReference>